<dbReference type="EMBL" id="BQNB010019602">
    <property type="protein sequence ID" value="GJT87035.1"/>
    <property type="molecule type" value="Genomic_DNA"/>
</dbReference>
<name>A0ABQ5HGK9_9ASTR</name>
<gene>
    <name evidence="2" type="ORF">Tco_1068752</name>
</gene>
<feature type="region of interest" description="Disordered" evidence="1">
    <location>
        <begin position="155"/>
        <end position="191"/>
    </location>
</feature>
<comment type="caution">
    <text evidence="2">The sequence shown here is derived from an EMBL/GenBank/DDBJ whole genome shotgun (WGS) entry which is preliminary data.</text>
</comment>
<feature type="compositionally biased region" description="Basic and acidic residues" evidence="1">
    <location>
        <begin position="42"/>
        <end position="53"/>
    </location>
</feature>
<proteinExistence type="predicted"/>
<reference evidence="2" key="1">
    <citation type="journal article" date="2022" name="Int. J. Mol. Sci.">
        <title>Draft Genome of Tanacetum Coccineum: Genomic Comparison of Closely Related Tanacetum-Family Plants.</title>
        <authorList>
            <person name="Yamashiro T."/>
            <person name="Shiraishi A."/>
            <person name="Nakayama K."/>
            <person name="Satake H."/>
        </authorList>
    </citation>
    <scope>NUCLEOTIDE SEQUENCE</scope>
</reference>
<reference evidence="2" key="2">
    <citation type="submission" date="2022-01" db="EMBL/GenBank/DDBJ databases">
        <authorList>
            <person name="Yamashiro T."/>
            <person name="Shiraishi A."/>
            <person name="Satake H."/>
            <person name="Nakayama K."/>
        </authorList>
    </citation>
    <scope>NUCLEOTIDE SEQUENCE</scope>
</reference>
<sequence length="273" mass="30468">MARSGTDLKMAKLLASAAICQKWGCYRLVSELMVIENKDFFPPEDISPPKDTETPVESPIPLSPFYDDPYMKVMQAYDATDNELPIPPQAPIAPPTILPPSPVLSLSPMFDSRHFFPPEKISPPRDTETHIVAQRVANAIETIAIYETKTRMAQESISQTKQQEKKVAGNASNKRKLEGNHNGGSSQQYKEHKVLRAQTTNPSNKKVYLGTLPLCNKCKFHHNGQCTVKNVNCKRVGHLTRDLESPLLLQSKESLLAINVRKFQGTTKSDCPE</sequence>
<keyword evidence="3" id="KW-1185">Reference proteome</keyword>
<evidence type="ECO:0000313" key="3">
    <source>
        <dbReference type="Proteomes" id="UP001151760"/>
    </source>
</evidence>
<feature type="region of interest" description="Disordered" evidence="1">
    <location>
        <begin position="42"/>
        <end position="61"/>
    </location>
</feature>
<evidence type="ECO:0000256" key="1">
    <source>
        <dbReference type="SAM" id="MobiDB-lite"/>
    </source>
</evidence>
<evidence type="ECO:0008006" key="4">
    <source>
        <dbReference type="Google" id="ProtNLM"/>
    </source>
</evidence>
<evidence type="ECO:0000313" key="2">
    <source>
        <dbReference type="EMBL" id="GJT87035.1"/>
    </source>
</evidence>
<dbReference type="Proteomes" id="UP001151760">
    <property type="component" value="Unassembled WGS sequence"/>
</dbReference>
<protein>
    <recommendedName>
        <fullName evidence="4">Reverse transcriptase domain-containing protein</fullName>
    </recommendedName>
</protein>
<accession>A0ABQ5HGK9</accession>
<organism evidence="2 3">
    <name type="scientific">Tanacetum coccineum</name>
    <dbReference type="NCBI Taxonomy" id="301880"/>
    <lineage>
        <taxon>Eukaryota</taxon>
        <taxon>Viridiplantae</taxon>
        <taxon>Streptophyta</taxon>
        <taxon>Embryophyta</taxon>
        <taxon>Tracheophyta</taxon>
        <taxon>Spermatophyta</taxon>
        <taxon>Magnoliopsida</taxon>
        <taxon>eudicotyledons</taxon>
        <taxon>Gunneridae</taxon>
        <taxon>Pentapetalae</taxon>
        <taxon>asterids</taxon>
        <taxon>campanulids</taxon>
        <taxon>Asterales</taxon>
        <taxon>Asteraceae</taxon>
        <taxon>Asteroideae</taxon>
        <taxon>Anthemideae</taxon>
        <taxon>Anthemidinae</taxon>
        <taxon>Tanacetum</taxon>
    </lineage>
</organism>